<keyword evidence="3" id="KW-0964">Secreted</keyword>
<proteinExistence type="inferred from homology"/>
<dbReference type="GO" id="GO:0005576">
    <property type="term" value="C:extracellular region"/>
    <property type="evidence" value="ECO:0007669"/>
    <property type="project" value="UniProtKB-SubCell"/>
</dbReference>
<dbReference type="AlphaFoldDB" id="A0AAN5HYH0"/>
<comment type="similarity">
    <text evidence="2">Belongs to the fatty-acid and retinol-binding protein (FARBP) family.</text>
</comment>
<dbReference type="Gene3D" id="3.15.20.10">
    <property type="entry name" value="Bactericidal permeability-increasing protein, domain 2"/>
    <property type="match status" value="1"/>
</dbReference>
<dbReference type="Proteomes" id="UP001328107">
    <property type="component" value="Unassembled WGS sequence"/>
</dbReference>
<dbReference type="InterPro" id="IPR008632">
    <property type="entry name" value="Gp-FAR-1"/>
</dbReference>
<evidence type="ECO:0000256" key="5">
    <source>
        <dbReference type="ARBA" id="ARBA00023054"/>
    </source>
</evidence>
<comment type="subcellular location">
    <subcellularLocation>
        <location evidence="1">Secreted</location>
    </subcellularLocation>
</comment>
<accession>A0AAN5HYH0</accession>
<keyword evidence="9" id="KW-1185">Reference proteome</keyword>
<comment type="caution">
    <text evidence="8">The sequence shown here is derived from an EMBL/GenBank/DDBJ whole genome shotgun (WGS) entry which is preliminary data.</text>
</comment>
<reference evidence="9" key="1">
    <citation type="submission" date="2022-10" db="EMBL/GenBank/DDBJ databases">
        <title>Genome assembly of Pristionchus species.</title>
        <authorList>
            <person name="Yoshida K."/>
            <person name="Sommer R.J."/>
        </authorList>
    </citation>
    <scope>NUCLEOTIDE SEQUENCE [LARGE SCALE GENOMIC DNA]</scope>
    <source>
        <strain evidence="9">RS5460</strain>
    </source>
</reference>
<evidence type="ECO:0000313" key="9">
    <source>
        <dbReference type="Proteomes" id="UP001328107"/>
    </source>
</evidence>
<keyword evidence="6" id="KW-0446">Lipid-binding</keyword>
<protein>
    <submittedName>
        <fullName evidence="8">Uncharacterized protein</fullName>
    </submittedName>
</protein>
<evidence type="ECO:0000256" key="4">
    <source>
        <dbReference type="ARBA" id="ARBA00022729"/>
    </source>
</evidence>
<feature type="non-terminal residue" evidence="8">
    <location>
        <position position="1"/>
    </location>
</feature>
<dbReference type="PANTHER" id="PTHR31418">
    <property type="entry name" value="FATTY-ACID AND RETINOL-BINDING PROTEIN 1"/>
    <property type="match status" value="1"/>
</dbReference>
<feature type="signal peptide" evidence="7">
    <location>
        <begin position="1"/>
        <end position="35"/>
    </location>
</feature>
<feature type="chain" id="PRO_5042889087" evidence="7">
    <location>
        <begin position="36"/>
        <end position="515"/>
    </location>
</feature>
<gene>
    <name evidence="8" type="ORF">PMAYCL1PPCAC_15762</name>
</gene>
<dbReference type="SUPFAM" id="SSF55394">
    <property type="entry name" value="Bactericidal permeability-increasing protein, BPI"/>
    <property type="match status" value="1"/>
</dbReference>
<name>A0AAN5HYH0_9BILA</name>
<evidence type="ECO:0000256" key="6">
    <source>
        <dbReference type="ARBA" id="ARBA00023121"/>
    </source>
</evidence>
<evidence type="ECO:0000256" key="1">
    <source>
        <dbReference type="ARBA" id="ARBA00004613"/>
    </source>
</evidence>
<dbReference type="InterPro" id="IPR017943">
    <property type="entry name" value="Bactericidal_perm-incr_a/b_dom"/>
</dbReference>
<keyword evidence="4 7" id="KW-0732">Signal</keyword>
<evidence type="ECO:0000256" key="7">
    <source>
        <dbReference type="SAM" id="SignalP"/>
    </source>
</evidence>
<evidence type="ECO:0000256" key="2">
    <source>
        <dbReference type="ARBA" id="ARBA00006648"/>
    </source>
</evidence>
<keyword evidence="5" id="KW-0175">Coiled coil</keyword>
<sequence>SSVCAQFSAIANRPLPHKPMLLLLVLPALLGTAAGSQLSAILGDAAASQLLRHAAKITLAEPRYVEVLLKTADEPTFGPLARIDLANRIGYRNLSLQFHRDEVHVTVDQFSLLTSANLTNLAWPLGLDDQAYELDVQLPRGEVHVLLDESSLSLERCNLSSPSLSAGASTHWLADAGASLMGYILSPALDSALCGILAEHLAQLNHTNVMKFPVESLLPPKARKFLAQEQTALFYRLQRIDVDTHQLRVLVQIEWNKRISSDESVDEVMEGTNSTVFDMELRGDDMVTVWIEDGILNELISQVEWDFAWMEEQIPLSSPVIPPDSREFLSTLCSQCYFLVNVTAKGQPTIQATNSSFVFEKRDNVNLRVVNPDKNVTSVFVAFTLTINAEIRPSFDNGILRTLVQLQDTHIEMEKGAFPKNWGLFMQDLMRGMILDMMWPEIKNAIEELSYGKGVRISPACGIDPSKLNLEILEGSFSVTTKLDLNRLELERCIKEVKSSLPNPSKLLNGQKFKK</sequence>
<dbReference type="PANTHER" id="PTHR31418:SF20">
    <property type="entry name" value="PERMEABLE EGGSHELL"/>
    <property type="match status" value="1"/>
</dbReference>
<dbReference type="EMBL" id="BTRK01000004">
    <property type="protein sequence ID" value="GMR45567.1"/>
    <property type="molecule type" value="Genomic_DNA"/>
</dbReference>
<evidence type="ECO:0000256" key="3">
    <source>
        <dbReference type="ARBA" id="ARBA00022525"/>
    </source>
</evidence>
<dbReference type="GO" id="GO:0008289">
    <property type="term" value="F:lipid binding"/>
    <property type="evidence" value="ECO:0007669"/>
    <property type="project" value="UniProtKB-KW"/>
</dbReference>
<organism evidence="8 9">
    <name type="scientific">Pristionchus mayeri</name>
    <dbReference type="NCBI Taxonomy" id="1317129"/>
    <lineage>
        <taxon>Eukaryota</taxon>
        <taxon>Metazoa</taxon>
        <taxon>Ecdysozoa</taxon>
        <taxon>Nematoda</taxon>
        <taxon>Chromadorea</taxon>
        <taxon>Rhabditida</taxon>
        <taxon>Rhabditina</taxon>
        <taxon>Diplogasteromorpha</taxon>
        <taxon>Diplogasteroidea</taxon>
        <taxon>Neodiplogasteridae</taxon>
        <taxon>Pristionchus</taxon>
    </lineage>
</organism>
<evidence type="ECO:0000313" key="8">
    <source>
        <dbReference type="EMBL" id="GMR45567.1"/>
    </source>
</evidence>